<dbReference type="CDD" id="cd03440">
    <property type="entry name" value="hot_dog"/>
    <property type="match status" value="1"/>
</dbReference>
<dbReference type="Gene3D" id="3.10.129.10">
    <property type="entry name" value="Hotdog Thioesterase"/>
    <property type="match status" value="1"/>
</dbReference>
<dbReference type="SUPFAM" id="SSF54637">
    <property type="entry name" value="Thioesterase/thiol ester dehydrase-isomerase"/>
    <property type="match status" value="1"/>
</dbReference>
<dbReference type="PANTHER" id="PTHR36934:SF1">
    <property type="entry name" value="THIOESTERASE DOMAIN-CONTAINING PROTEIN"/>
    <property type="match status" value="1"/>
</dbReference>
<organism evidence="2">
    <name type="scientific">uncultured Actinomycetospora sp</name>
    <dbReference type="NCBI Taxonomy" id="1135996"/>
    <lineage>
        <taxon>Bacteria</taxon>
        <taxon>Bacillati</taxon>
        <taxon>Actinomycetota</taxon>
        <taxon>Actinomycetes</taxon>
        <taxon>Pseudonocardiales</taxon>
        <taxon>Pseudonocardiaceae</taxon>
        <taxon>Actinomycetospora</taxon>
        <taxon>environmental samples</taxon>
    </lineage>
</organism>
<dbReference type="EMBL" id="CADCTH010000245">
    <property type="protein sequence ID" value="CAA9247752.1"/>
    <property type="molecule type" value="Genomic_DNA"/>
</dbReference>
<sequence>MQFTVTDDDTALALGSGDIPVLGTPRLVAWLEAATVAEAAPRLAPGQTTVGAAIRVRHRRPTPVGGTVDVFASLTTDGDRLTFDVSAVDGDGHYVADGEIDRVVVDRAAFGAAS</sequence>
<reference evidence="2" key="1">
    <citation type="submission" date="2020-02" db="EMBL/GenBank/DDBJ databases">
        <authorList>
            <person name="Meier V. D."/>
        </authorList>
    </citation>
    <scope>NUCLEOTIDE SEQUENCE</scope>
    <source>
        <strain evidence="2">AVDCRST_MAG54</strain>
    </source>
</reference>
<dbReference type="Pfam" id="PF22636">
    <property type="entry name" value="FlK"/>
    <property type="match status" value="1"/>
</dbReference>
<dbReference type="InterPro" id="IPR029069">
    <property type="entry name" value="HotDog_dom_sf"/>
</dbReference>
<accession>A0A6J4ID88</accession>
<feature type="domain" description="Fluoroacetyl-CoA-specific thioesterase-like" evidence="1">
    <location>
        <begin position="5"/>
        <end position="107"/>
    </location>
</feature>
<dbReference type="PANTHER" id="PTHR36934">
    <property type="entry name" value="BLR0278 PROTEIN"/>
    <property type="match status" value="1"/>
</dbReference>
<proteinExistence type="predicted"/>
<evidence type="ECO:0000313" key="2">
    <source>
        <dbReference type="EMBL" id="CAA9247752.1"/>
    </source>
</evidence>
<dbReference type="InterPro" id="IPR054485">
    <property type="entry name" value="FlK-like_dom"/>
</dbReference>
<name>A0A6J4ID88_9PSEU</name>
<dbReference type="AlphaFoldDB" id="A0A6J4ID88"/>
<dbReference type="InterPro" id="IPR025540">
    <property type="entry name" value="FlK"/>
</dbReference>
<protein>
    <recommendedName>
        <fullName evidence="1">Fluoroacetyl-CoA-specific thioesterase-like domain-containing protein</fullName>
    </recommendedName>
</protein>
<gene>
    <name evidence="2" type="ORF">AVDCRST_MAG54-1837</name>
</gene>
<evidence type="ECO:0000259" key="1">
    <source>
        <dbReference type="Pfam" id="PF22636"/>
    </source>
</evidence>